<dbReference type="RefSeq" id="WP_203629621.1">
    <property type="nucleotide sequence ID" value="NZ_BNJR01000010.1"/>
</dbReference>
<evidence type="ECO:0000313" key="2">
    <source>
        <dbReference type="Proteomes" id="UP000604765"/>
    </source>
</evidence>
<keyword evidence="2" id="KW-1185">Reference proteome</keyword>
<name>A0ABQ3W1N5_9LACO</name>
<comment type="caution">
    <text evidence="1">The sequence shown here is derived from an EMBL/GenBank/DDBJ whole genome shotgun (WGS) entry which is preliminary data.</text>
</comment>
<reference evidence="1 2" key="1">
    <citation type="journal article" date="2021" name="Int. J. Syst. Evol. Microbiol.">
        <title>Lentilactobacillus fungorum sp. nov., isolated from spent mushroom substrates.</title>
        <authorList>
            <person name="Tohno M."/>
            <person name="Tanizawa Y."/>
            <person name="Kojima Y."/>
            <person name="Sakamoto M."/>
            <person name="Ohkuma M."/>
            <person name="Kobayashi H."/>
        </authorList>
    </citation>
    <scope>NUCLEOTIDE SEQUENCE [LARGE SCALE GENOMIC DNA]</scope>
    <source>
        <strain evidence="1 2">YK48G</strain>
    </source>
</reference>
<protein>
    <submittedName>
        <fullName evidence="1">Uncharacterized protein</fullName>
    </submittedName>
</protein>
<evidence type="ECO:0000313" key="1">
    <source>
        <dbReference type="EMBL" id="GHP13584.1"/>
    </source>
</evidence>
<gene>
    <name evidence="1" type="ORF">YK48G_10090</name>
</gene>
<dbReference type="EMBL" id="BNJR01000010">
    <property type="protein sequence ID" value="GHP13584.1"/>
    <property type="molecule type" value="Genomic_DNA"/>
</dbReference>
<proteinExistence type="predicted"/>
<accession>A0ABQ3W1N5</accession>
<dbReference type="Proteomes" id="UP000604765">
    <property type="component" value="Unassembled WGS sequence"/>
</dbReference>
<sequence>MYKRLEGLILATLAVVTTILGLILVGGQSAKADNKANDMTVQVVNT</sequence>
<organism evidence="1 2">
    <name type="scientific">Lentilactobacillus fungorum</name>
    <dbReference type="NCBI Taxonomy" id="2201250"/>
    <lineage>
        <taxon>Bacteria</taxon>
        <taxon>Bacillati</taxon>
        <taxon>Bacillota</taxon>
        <taxon>Bacilli</taxon>
        <taxon>Lactobacillales</taxon>
        <taxon>Lactobacillaceae</taxon>
        <taxon>Lentilactobacillus</taxon>
    </lineage>
</organism>